<dbReference type="GO" id="GO:0009791">
    <property type="term" value="P:post-embryonic development"/>
    <property type="evidence" value="ECO:0007669"/>
    <property type="project" value="UniProtKB-ARBA"/>
</dbReference>
<dbReference type="AlphaFoldDB" id="A0AAD8MME2"/>
<dbReference type="InterPro" id="IPR012337">
    <property type="entry name" value="RNaseH-like_sf"/>
</dbReference>
<feature type="compositionally biased region" description="Low complexity" evidence="10">
    <location>
        <begin position="28"/>
        <end position="37"/>
    </location>
</feature>
<feature type="region of interest" description="Disordered" evidence="10">
    <location>
        <begin position="188"/>
        <end position="212"/>
    </location>
</feature>
<dbReference type="InterPro" id="IPR003656">
    <property type="entry name" value="Znf_BED"/>
</dbReference>
<proteinExistence type="predicted"/>
<keyword evidence="2" id="KW-0479">Metal-binding</keyword>
<sequence>MMENFNNLTTPDNIPNPIPVPNTIPNTAPIPNTTPIEPKIEGDDDPLTLKKKPTRTSDVWDFFTKVLPLNPIDPRCTCNYCGADYACHSQRVGTSSLWVHLGKCKKNPNKVTDKKQKLLSFKPGGDGVGNLLAVTFNKVKCRNALAKYKMGYLKYCFDSVNDAETVAKLVVKVDSILQKMFSSYNLDGDDDSSKLTKSGSPQESGGKETHKRKMLENYLQHKQLFVTEKKNDLERYLAEEPVNPMASSFNILDWWKDNSVKYKNLSKMARDVLVIPVSTVTSESAFSTSGRILYSFRSSLSPKMLEALVCTQSWLKEGCAGIKSREHLDEAEYYKFLEEDAGKDKKKSLSNDLSPTINIDE</sequence>
<comment type="caution">
    <text evidence="12">The sequence shown here is derived from an EMBL/GenBank/DDBJ whole genome shotgun (WGS) entry which is preliminary data.</text>
</comment>
<dbReference type="PROSITE" id="PS50808">
    <property type="entry name" value="ZF_BED"/>
    <property type="match status" value="1"/>
</dbReference>
<dbReference type="SUPFAM" id="SSF53098">
    <property type="entry name" value="Ribonuclease H-like"/>
    <property type="match status" value="1"/>
</dbReference>
<dbReference type="GO" id="GO:0003677">
    <property type="term" value="F:DNA binding"/>
    <property type="evidence" value="ECO:0007669"/>
    <property type="project" value="UniProtKB-KW"/>
</dbReference>
<keyword evidence="13" id="KW-1185">Reference proteome</keyword>
<dbReference type="Pfam" id="PF02892">
    <property type="entry name" value="zf-BED"/>
    <property type="match status" value="1"/>
</dbReference>
<dbReference type="Pfam" id="PF05699">
    <property type="entry name" value="Dimer_Tnp_hAT"/>
    <property type="match status" value="1"/>
</dbReference>
<evidence type="ECO:0000256" key="3">
    <source>
        <dbReference type="ARBA" id="ARBA00022771"/>
    </source>
</evidence>
<evidence type="ECO:0000313" key="13">
    <source>
        <dbReference type="Proteomes" id="UP001237642"/>
    </source>
</evidence>
<protein>
    <submittedName>
        <fullName evidence="12">Zinc finger BED domain-containing protein RICESLEEPER 2-like</fullName>
    </submittedName>
</protein>
<dbReference type="GO" id="GO:0008270">
    <property type="term" value="F:zinc ion binding"/>
    <property type="evidence" value="ECO:0007669"/>
    <property type="project" value="UniProtKB-KW"/>
</dbReference>
<feature type="region of interest" description="Disordered" evidence="10">
    <location>
        <begin position="28"/>
        <end position="51"/>
    </location>
</feature>
<evidence type="ECO:0000256" key="2">
    <source>
        <dbReference type="ARBA" id="ARBA00022723"/>
    </source>
</evidence>
<dbReference type="InterPro" id="IPR052035">
    <property type="entry name" value="ZnF_BED_domain_contain"/>
</dbReference>
<organism evidence="12 13">
    <name type="scientific">Heracleum sosnowskyi</name>
    <dbReference type="NCBI Taxonomy" id="360622"/>
    <lineage>
        <taxon>Eukaryota</taxon>
        <taxon>Viridiplantae</taxon>
        <taxon>Streptophyta</taxon>
        <taxon>Embryophyta</taxon>
        <taxon>Tracheophyta</taxon>
        <taxon>Spermatophyta</taxon>
        <taxon>Magnoliopsida</taxon>
        <taxon>eudicotyledons</taxon>
        <taxon>Gunneridae</taxon>
        <taxon>Pentapetalae</taxon>
        <taxon>asterids</taxon>
        <taxon>campanulids</taxon>
        <taxon>Apiales</taxon>
        <taxon>Apiaceae</taxon>
        <taxon>Apioideae</taxon>
        <taxon>apioid superclade</taxon>
        <taxon>Tordylieae</taxon>
        <taxon>Tordyliinae</taxon>
        <taxon>Heracleum</taxon>
    </lineage>
</organism>
<keyword evidence="8" id="KW-0539">Nucleus</keyword>
<feature type="region of interest" description="Disordered" evidence="10">
    <location>
        <begin position="342"/>
        <end position="361"/>
    </location>
</feature>
<reference evidence="12" key="1">
    <citation type="submission" date="2023-02" db="EMBL/GenBank/DDBJ databases">
        <title>Genome of toxic invasive species Heracleum sosnowskyi carries increased number of genes despite the absence of recent whole-genome duplications.</title>
        <authorList>
            <person name="Schelkunov M."/>
            <person name="Shtratnikova V."/>
            <person name="Makarenko M."/>
            <person name="Klepikova A."/>
            <person name="Omelchenko D."/>
            <person name="Novikova G."/>
            <person name="Obukhova E."/>
            <person name="Bogdanov V."/>
            <person name="Penin A."/>
            <person name="Logacheva M."/>
        </authorList>
    </citation>
    <scope>NUCLEOTIDE SEQUENCE</scope>
    <source>
        <strain evidence="12">Hsosn_3</strain>
        <tissue evidence="12">Leaf</tissue>
    </source>
</reference>
<dbReference type="InterPro" id="IPR008906">
    <property type="entry name" value="HATC_C_dom"/>
</dbReference>
<name>A0AAD8MME2_9APIA</name>
<evidence type="ECO:0000256" key="7">
    <source>
        <dbReference type="ARBA" id="ARBA00023163"/>
    </source>
</evidence>
<keyword evidence="5" id="KW-0805">Transcription regulation</keyword>
<keyword evidence="4" id="KW-0862">Zinc</keyword>
<evidence type="ECO:0000256" key="10">
    <source>
        <dbReference type="SAM" id="MobiDB-lite"/>
    </source>
</evidence>
<evidence type="ECO:0000256" key="4">
    <source>
        <dbReference type="ARBA" id="ARBA00022833"/>
    </source>
</evidence>
<keyword evidence="7" id="KW-0804">Transcription</keyword>
<dbReference type="GO" id="GO:0046983">
    <property type="term" value="F:protein dimerization activity"/>
    <property type="evidence" value="ECO:0007669"/>
    <property type="project" value="InterPro"/>
</dbReference>
<evidence type="ECO:0000256" key="5">
    <source>
        <dbReference type="ARBA" id="ARBA00023015"/>
    </source>
</evidence>
<gene>
    <name evidence="12" type="ORF">POM88_019590</name>
</gene>
<comment type="subcellular location">
    <subcellularLocation>
        <location evidence="1">Nucleus</location>
    </subcellularLocation>
</comment>
<dbReference type="SMART" id="SM00614">
    <property type="entry name" value="ZnF_BED"/>
    <property type="match status" value="1"/>
</dbReference>
<evidence type="ECO:0000256" key="8">
    <source>
        <dbReference type="ARBA" id="ARBA00023242"/>
    </source>
</evidence>
<feature type="domain" description="BED-type" evidence="11">
    <location>
        <begin position="54"/>
        <end position="111"/>
    </location>
</feature>
<evidence type="ECO:0000259" key="11">
    <source>
        <dbReference type="PROSITE" id="PS50808"/>
    </source>
</evidence>
<evidence type="ECO:0000256" key="6">
    <source>
        <dbReference type="ARBA" id="ARBA00023125"/>
    </source>
</evidence>
<evidence type="ECO:0000256" key="9">
    <source>
        <dbReference type="PROSITE-ProRule" id="PRU00027"/>
    </source>
</evidence>
<dbReference type="PANTHER" id="PTHR46481:SF10">
    <property type="entry name" value="ZINC FINGER BED DOMAIN-CONTAINING PROTEIN 39"/>
    <property type="match status" value="1"/>
</dbReference>
<dbReference type="InterPro" id="IPR036236">
    <property type="entry name" value="Znf_C2H2_sf"/>
</dbReference>
<dbReference type="Proteomes" id="UP001237642">
    <property type="component" value="Unassembled WGS sequence"/>
</dbReference>
<evidence type="ECO:0000256" key="1">
    <source>
        <dbReference type="ARBA" id="ARBA00004123"/>
    </source>
</evidence>
<dbReference type="SUPFAM" id="SSF57667">
    <property type="entry name" value="beta-beta-alpha zinc fingers"/>
    <property type="match status" value="1"/>
</dbReference>
<reference evidence="12" key="2">
    <citation type="submission" date="2023-05" db="EMBL/GenBank/DDBJ databases">
        <authorList>
            <person name="Schelkunov M.I."/>
        </authorList>
    </citation>
    <scope>NUCLEOTIDE SEQUENCE</scope>
    <source>
        <strain evidence="12">Hsosn_3</strain>
        <tissue evidence="12">Leaf</tissue>
    </source>
</reference>
<accession>A0AAD8MME2</accession>
<keyword evidence="6" id="KW-0238">DNA-binding</keyword>
<evidence type="ECO:0000313" key="12">
    <source>
        <dbReference type="EMBL" id="KAK1381855.1"/>
    </source>
</evidence>
<dbReference type="GO" id="GO:0005634">
    <property type="term" value="C:nucleus"/>
    <property type="evidence" value="ECO:0007669"/>
    <property type="project" value="UniProtKB-SubCell"/>
</dbReference>
<dbReference type="EMBL" id="JAUIZM010000005">
    <property type="protein sequence ID" value="KAK1381855.1"/>
    <property type="molecule type" value="Genomic_DNA"/>
</dbReference>
<dbReference type="PANTHER" id="PTHR46481">
    <property type="entry name" value="ZINC FINGER BED DOMAIN-CONTAINING PROTEIN 4"/>
    <property type="match status" value="1"/>
</dbReference>
<keyword evidence="3 9" id="KW-0863">Zinc-finger</keyword>